<protein>
    <submittedName>
        <fullName evidence="9">Transcriptional regulatory protein ZraR</fullName>
    </submittedName>
</protein>
<feature type="domain" description="Sigma-54 factor interaction" evidence="7">
    <location>
        <begin position="146"/>
        <end position="367"/>
    </location>
</feature>
<name>A0A517MZD8_9BACT</name>
<dbReference type="Pfam" id="PF02954">
    <property type="entry name" value="HTH_8"/>
    <property type="match status" value="1"/>
</dbReference>
<dbReference type="InterPro" id="IPR058031">
    <property type="entry name" value="AAA_lid_NorR"/>
</dbReference>
<dbReference type="SUPFAM" id="SSF52540">
    <property type="entry name" value="P-loop containing nucleoside triphosphate hydrolases"/>
    <property type="match status" value="1"/>
</dbReference>
<dbReference type="GO" id="GO:0000160">
    <property type="term" value="P:phosphorelay signal transduction system"/>
    <property type="evidence" value="ECO:0007669"/>
    <property type="project" value="InterPro"/>
</dbReference>
<evidence type="ECO:0000313" key="10">
    <source>
        <dbReference type="Proteomes" id="UP000319852"/>
    </source>
</evidence>
<keyword evidence="3" id="KW-0805">Transcription regulation</keyword>
<dbReference type="InterPro" id="IPR025943">
    <property type="entry name" value="Sigma_54_int_dom_ATP-bd_2"/>
</dbReference>
<accession>A0A517MZD8</accession>
<dbReference type="PROSITE" id="PS00688">
    <property type="entry name" value="SIGMA54_INTERACT_3"/>
    <property type="match status" value="1"/>
</dbReference>
<dbReference type="CDD" id="cd00009">
    <property type="entry name" value="AAA"/>
    <property type="match status" value="1"/>
</dbReference>
<dbReference type="EMBL" id="CP036263">
    <property type="protein sequence ID" value="QDT00256.1"/>
    <property type="molecule type" value="Genomic_DNA"/>
</dbReference>
<dbReference type="Gene3D" id="3.40.50.2300">
    <property type="match status" value="1"/>
</dbReference>
<dbReference type="FunFam" id="3.40.50.300:FF:000006">
    <property type="entry name" value="DNA-binding transcriptional regulator NtrC"/>
    <property type="match status" value="1"/>
</dbReference>
<evidence type="ECO:0000256" key="3">
    <source>
        <dbReference type="ARBA" id="ARBA00023015"/>
    </source>
</evidence>
<dbReference type="Pfam" id="PF25601">
    <property type="entry name" value="AAA_lid_14"/>
    <property type="match status" value="1"/>
</dbReference>
<reference evidence="9 10" key="1">
    <citation type="submission" date="2019-02" db="EMBL/GenBank/DDBJ databases">
        <title>Deep-cultivation of Planctomycetes and their phenomic and genomic characterization uncovers novel biology.</title>
        <authorList>
            <person name="Wiegand S."/>
            <person name="Jogler M."/>
            <person name="Boedeker C."/>
            <person name="Pinto D."/>
            <person name="Vollmers J."/>
            <person name="Rivas-Marin E."/>
            <person name="Kohn T."/>
            <person name="Peeters S.H."/>
            <person name="Heuer A."/>
            <person name="Rast P."/>
            <person name="Oberbeckmann S."/>
            <person name="Bunk B."/>
            <person name="Jeske O."/>
            <person name="Meyerdierks A."/>
            <person name="Storesund J.E."/>
            <person name="Kallscheuer N."/>
            <person name="Luecker S."/>
            <person name="Lage O.M."/>
            <person name="Pohl T."/>
            <person name="Merkel B.J."/>
            <person name="Hornburger P."/>
            <person name="Mueller R.-W."/>
            <person name="Bruemmer F."/>
            <person name="Labrenz M."/>
            <person name="Spormann A.M."/>
            <person name="Op den Camp H."/>
            <person name="Overmann J."/>
            <person name="Amann R."/>
            <person name="Jetten M.S.M."/>
            <person name="Mascher T."/>
            <person name="Medema M.H."/>
            <person name="Devos D.P."/>
            <person name="Kaster A.-K."/>
            <person name="Ovreas L."/>
            <person name="Rohde M."/>
            <person name="Galperin M.Y."/>
            <person name="Jogler C."/>
        </authorList>
    </citation>
    <scope>NUCLEOTIDE SEQUENCE [LARGE SCALE GENOMIC DNA]</scope>
    <source>
        <strain evidence="9 10">HG15A2</strain>
    </source>
</reference>
<evidence type="ECO:0000256" key="4">
    <source>
        <dbReference type="ARBA" id="ARBA00023125"/>
    </source>
</evidence>
<dbReference type="InterPro" id="IPR002197">
    <property type="entry name" value="HTH_Fis"/>
</dbReference>
<dbReference type="Pfam" id="PF00072">
    <property type="entry name" value="Response_reg"/>
    <property type="match status" value="1"/>
</dbReference>
<dbReference type="OrthoDB" id="9807827at2"/>
<dbReference type="GO" id="GO:0006355">
    <property type="term" value="P:regulation of DNA-templated transcription"/>
    <property type="evidence" value="ECO:0007669"/>
    <property type="project" value="InterPro"/>
</dbReference>
<dbReference type="GO" id="GO:0043565">
    <property type="term" value="F:sequence-specific DNA binding"/>
    <property type="evidence" value="ECO:0007669"/>
    <property type="project" value="InterPro"/>
</dbReference>
<dbReference type="Proteomes" id="UP000319852">
    <property type="component" value="Chromosome"/>
</dbReference>
<evidence type="ECO:0000259" key="7">
    <source>
        <dbReference type="PROSITE" id="PS50045"/>
    </source>
</evidence>
<keyword evidence="6" id="KW-0597">Phosphoprotein</keyword>
<dbReference type="InterPro" id="IPR011006">
    <property type="entry name" value="CheY-like_superfamily"/>
</dbReference>
<dbReference type="InterPro" id="IPR002078">
    <property type="entry name" value="Sigma_54_int"/>
</dbReference>
<dbReference type="Gene3D" id="1.10.8.60">
    <property type="match status" value="1"/>
</dbReference>
<dbReference type="SUPFAM" id="SSF46689">
    <property type="entry name" value="Homeodomain-like"/>
    <property type="match status" value="1"/>
</dbReference>
<dbReference type="InterPro" id="IPR009057">
    <property type="entry name" value="Homeodomain-like_sf"/>
</dbReference>
<dbReference type="SMART" id="SM00382">
    <property type="entry name" value="AAA"/>
    <property type="match status" value="1"/>
</dbReference>
<dbReference type="PRINTS" id="PR01590">
    <property type="entry name" value="HTHFIS"/>
</dbReference>
<dbReference type="PANTHER" id="PTHR32071:SF100">
    <property type="entry name" value="RESPONSE REGULATOR PROTEIN PILR"/>
    <property type="match status" value="1"/>
</dbReference>
<dbReference type="PANTHER" id="PTHR32071">
    <property type="entry name" value="TRANSCRIPTIONAL REGULATORY PROTEIN"/>
    <property type="match status" value="1"/>
</dbReference>
<dbReference type="PROSITE" id="PS50110">
    <property type="entry name" value="RESPONSE_REGULATORY"/>
    <property type="match status" value="1"/>
</dbReference>
<evidence type="ECO:0000256" key="6">
    <source>
        <dbReference type="PROSITE-ProRule" id="PRU00169"/>
    </source>
</evidence>
<evidence type="ECO:0000256" key="2">
    <source>
        <dbReference type="ARBA" id="ARBA00022840"/>
    </source>
</evidence>
<dbReference type="InterPro" id="IPR003593">
    <property type="entry name" value="AAA+_ATPase"/>
</dbReference>
<organism evidence="9 10">
    <name type="scientific">Adhaeretor mobilis</name>
    <dbReference type="NCBI Taxonomy" id="1930276"/>
    <lineage>
        <taxon>Bacteria</taxon>
        <taxon>Pseudomonadati</taxon>
        <taxon>Planctomycetota</taxon>
        <taxon>Planctomycetia</taxon>
        <taxon>Pirellulales</taxon>
        <taxon>Lacipirellulaceae</taxon>
        <taxon>Adhaeretor</taxon>
    </lineage>
</organism>
<dbReference type="PROSITE" id="PS50045">
    <property type="entry name" value="SIGMA54_INTERACT_4"/>
    <property type="match status" value="1"/>
</dbReference>
<dbReference type="InterPro" id="IPR025662">
    <property type="entry name" value="Sigma_54_int_dom_ATP-bd_1"/>
</dbReference>
<keyword evidence="1" id="KW-0547">Nucleotide-binding</keyword>
<evidence type="ECO:0000256" key="5">
    <source>
        <dbReference type="ARBA" id="ARBA00023163"/>
    </source>
</evidence>
<keyword evidence="10" id="KW-1185">Reference proteome</keyword>
<keyword evidence="4" id="KW-0238">DNA-binding</keyword>
<evidence type="ECO:0000256" key="1">
    <source>
        <dbReference type="ARBA" id="ARBA00022741"/>
    </source>
</evidence>
<dbReference type="AlphaFoldDB" id="A0A517MZD8"/>
<evidence type="ECO:0000313" key="9">
    <source>
        <dbReference type="EMBL" id="QDT00256.1"/>
    </source>
</evidence>
<dbReference type="PROSITE" id="PS00676">
    <property type="entry name" value="SIGMA54_INTERACT_2"/>
    <property type="match status" value="1"/>
</dbReference>
<dbReference type="InterPro" id="IPR025944">
    <property type="entry name" value="Sigma_54_int_dom_CS"/>
</dbReference>
<dbReference type="RefSeq" id="WP_145061639.1">
    <property type="nucleotide sequence ID" value="NZ_CP036263.1"/>
</dbReference>
<dbReference type="SUPFAM" id="SSF52172">
    <property type="entry name" value="CheY-like"/>
    <property type="match status" value="1"/>
</dbReference>
<dbReference type="InterPro" id="IPR027417">
    <property type="entry name" value="P-loop_NTPase"/>
</dbReference>
<keyword evidence="2" id="KW-0067">ATP-binding</keyword>
<dbReference type="PROSITE" id="PS00675">
    <property type="entry name" value="SIGMA54_INTERACT_1"/>
    <property type="match status" value="1"/>
</dbReference>
<dbReference type="KEGG" id="amob:HG15A2_35920"/>
<dbReference type="Pfam" id="PF00158">
    <property type="entry name" value="Sigma54_activat"/>
    <property type="match status" value="1"/>
</dbReference>
<keyword evidence="5" id="KW-0804">Transcription</keyword>
<feature type="modified residue" description="4-aspartylphosphate" evidence="6">
    <location>
        <position position="56"/>
    </location>
</feature>
<dbReference type="Gene3D" id="1.10.10.60">
    <property type="entry name" value="Homeodomain-like"/>
    <property type="match status" value="1"/>
</dbReference>
<gene>
    <name evidence="9" type="primary">zraR_9</name>
    <name evidence="9" type="ORF">HG15A2_35920</name>
</gene>
<evidence type="ECO:0000259" key="8">
    <source>
        <dbReference type="PROSITE" id="PS50110"/>
    </source>
</evidence>
<dbReference type="SMART" id="SM00448">
    <property type="entry name" value="REC"/>
    <property type="match status" value="1"/>
</dbReference>
<dbReference type="Gene3D" id="3.40.50.300">
    <property type="entry name" value="P-loop containing nucleotide triphosphate hydrolases"/>
    <property type="match status" value="1"/>
</dbReference>
<dbReference type="GO" id="GO:0005524">
    <property type="term" value="F:ATP binding"/>
    <property type="evidence" value="ECO:0007669"/>
    <property type="project" value="UniProtKB-KW"/>
</dbReference>
<dbReference type="InterPro" id="IPR001789">
    <property type="entry name" value="Sig_transdc_resp-reg_receiver"/>
</dbReference>
<sequence length="453" mass="50062">MSSASLDLLFVDDDDELRQGFANYFFQLGHHVDQAESAEIALEKLQNHAFDVVLLDMVMSGMTGIELLEKLRADSAETQVVLLTGEGTVEKAVHAMKMGAYDFLTKPTKLSQLEAVIGKAAEAGRMRNENRRLRTLIERNAPKGSMVGESAAMEEVFRLIARVAPSDKPILIQGESGTGKELVARALHEASSRASHPLVVVNCAALPEQLLESELFGHEKGAFTGAANTKPGLFEVADGGTLFIDEIGELAPALQPKLLRVLEDGSLRRVGSLKERRVDVRIIAATNRDMATEVAEKRFREDLYYRINVMSFVLPPLRERGDDVLLLANHFAGHGWEFGPEFCKILTEFSWPGNVRQLINAIDRAKLLADDEILRQENLPPEVLNAPHSLQSAAVRSDADLASLTRARVVQALQEENGNKLQSAKTLGVSRRSLYRLIEKYNIKPSELHSESH</sequence>
<feature type="domain" description="Response regulatory" evidence="8">
    <location>
        <begin position="7"/>
        <end position="121"/>
    </location>
</feature>
<proteinExistence type="predicted"/>